<dbReference type="EMBL" id="FQVI01000037">
    <property type="protein sequence ID" value="SHF52189.1"/>
    <property type="molecule type" value="Genomic_DNA"/>
</dbReference>
<organism evidence="2 3">
    <name type="scientific">Lactonifactor longoviformis DSM 17459</name>
    <dbReference type="NCBI Taxonomy" id="1122155"/>
    <lineage>
        <taxon>Bacteria</taxon>
        <taxon>Bacillati</taxon>
        <taxon>Bacillota</taxon>
        <taxon>Clostridia</taxon>
        <taxon>Eubacteriales</taxon>
        <taxon>Clostridiaceae</taxon>
        <taxon>Lactonifactor</taxon>
    </lineage>
</organism>
<proteinExistence type="predicted"/>
<evidence type="ECO:0000313" key="3">
    <source>
        <dbReference type="Proteomes" id="UP000184245"/>
    </source>
</evidence>
<feature type="domain" description="DUF58" evidence="1">
    <location>
        <begin position="196"/>
        <end position="239"/>
    </location>
</feature>
<accession>A0A1M5CBU9</accession>
<name>A0A1M5CBU9_9CLOT</name>
<dbReference type="Pfam" id="PF01882">
    <property type="entry name" value="DUF58"/>
    <property type="match status" value="1"/>
</dbReference>
<dbReference type="RefSeq" id="WP_072854604.1">
    <property type="nucleotide sequence ID" value="NZ_FQVI01000037.1"/>
</dbReference>
<dbReference type="AlphaFoldDB" id="A0A1M5CBU9"/>
<dbReference type="InterPro" id="IPR002881">
    <property type="entry name" value="DUF58"/>
</dbReference>
<evidence type="ECO:0000259" key="1">
    <source>
        <dbReference type="Pfam" id="PF01882"/>
    </source>
</evidence>
<gene>
    <name evidence="2" type="ORF">SAMN02745158_04074</name>
</gene>
<dbReference type="OrthoDB" id="9778037at2"/>
<evidence type="ECO:0000313" key="2">
    <source>
        <dbReference type="EMBL" id="SHF52189.1"/>
    </source>
</evidence>
<keyword evidence="3" id="KW-1185">Reference proteome</keyword>
<protein>
    <recommendedName>
        <fullName evidence="1">DUF58 domain-containing protein</fullName>
    </recommendedName>
</protein>
<dbReference type="PANTHER" id="PTHR34351">
    <property type="entry name" value="SLR1927 PROTEIN-RELATED"/>
    <property type="match status" value="1"/>
</dbReference>
<sequence length="388" mass="43860">MIKAKIYSILWLLGCIYFFLFSDSFLALCLLLTSLAVFAVCKILTVLTKKKLSFELKVQHTAAKGKPAKGVLAVKNTSLFPAARVRCVLTFYNCMTREEQESELYFSIMGGKTEEIDWEADSAYCGCIRIRIKDARVFDWFGIFSAPVSTEAQEQVAVLPDMFQSDVRVMDSQIEDMESVTYSDTKRGYDPSEIFDVREYVPGDSLKNIHWKLSSKLDELYVKELSMPVENSILIFMENCMEEGKRPRPSVVDGMIEAFVSVSQSLIEEGHMHTLGWYDHIRGGFFCEEVNSVDDLAGLLGGLLGVGVKDNGYSGLHYYTQVCQEYPFSHVVYVTFRDTAEIEEVGSFCIATELRAVAKTEDAVSMPEKQRILFTPEHAEESLCQLFI</sequence>
<dbReference type="STRING" id="1122155.SAMN02745158_04074"/>
<dbReference type="Proteomes" id="UP000184245">
    <property type="component" value="Unassembled WGS sequence"/>
</dbReference>
<reference evidence="2 3" key="1">
    <citation type="submission" date="2016-11" db="EMBL/GenBank/DDBJ databases">
        <authorList>
            <person name="Jaros S."/>
            <person name="Januszkiewicz K."/>
            <person name="Wedrychowicz H."/>
        </authorList>
    </citation>
    <scope>NUCLEOTIDE SEQUENCE [LARGE SCALE GENOMIC DNA]</scope>
    <source>
        <strain evidence="2 3">DSM 17459</strain>
    </source>
</reference>